<feature type="non-terminal residue" evidence="1">
    <location>
        <position position="1"/>
    </location>
</feature>
<sequence>DWEMYLTWHVTIQPHDWTRIYLRPRVTETQASYAFEISSVQGQEQPQSIEVPDWV</sequence>
<accession>X1NTL3</accession>
<name>X1NTL3_9ZZZZ</name>
<evidence type="ECO:0000313" key="1">
    <source>
        <dbReference type="EMBL" id="GAI33546.1"/>
    </source>
</evidence>
<organism evidence="1">
    <name type="scientific">marine sediment metagenome</name>
    <dbReference type="NCBI Taxonomy" id="412755"/>
    <lineage>
        <taxon>unclassified sequences</taxon>
        <taxon>metagenomes</taxon>
        <taxon>ecological metagenomes</taxon>
    </lineage>
</organism>
<dbReference type="EMBL" id="BARV01029707">
    <property type="protein sequence ID" value="GAI33546.1"/>
    <property type="molecule type" value="Genomic_DNA"/>
</dbReference>
<reference evidence="1" key="1">
    <citation type="journal article" date="2014" name="Front. Microbiol.">
        <title>High frequency of phylogenetically diverse reductive dehalogenase-homologous genes in deep subseafloor sedimentary metagenomes.</title>
        <authorList>
            <person name="Kawai M."/>
            <person name="Futagami T."/>
            <person name="Toyoda A."/>
            <person name="Takaki Y."/>
            <person name="Nishi S."/>
            <person name="Hori S."/>
            <person name="Arai W."/>
            <person name="Tsubouchi T."/>
            <person name="Morono Y."/>
            <person name="Uchiyama I."/>
            <person name="Ito T."/>
            <person name="Fujiyama A."/>
            <person name="Inagaki F."/>
            <person name="Takami H."/>
        </authorList>
    </citation>
    <scope>NUCLEOTIDE SEQUENCE</scope>
    <source>
        <strain evidence="1">Expedition CK06-06</strain>
    </source>
</reference>
<proteinExistence type="predicted"/>
<comment type="caution">
    <text evidence="1">The sequence shown here is derived from an EMBL/GenBank/DDBJ whole genome shotgun (WGS) entry which is preliminary data.</text>
</comment>
<gene>
    <name evidence="1" type="ORF">S06H3_47307</name>
</gene>
<dbReference type="AlphaFoldDB" id="X1NTL3"/>
<protein>
    <submittedName>
        <fullName evidence="1">Uncharacterized protein</fullName>
    </submittedName>
</protein>